<dbReference type="Pfam" id="PF03080">
    <property type="entry name" value="Neprosin"/>
    <property type="match status" value="1"/>
</dbReference>
<dbReference type="PANTHER" id="PTHR31589:SF251">
    <property type="entry name" value="OS11G0284600 PROTEIN"/>
    <property type="match status" value="1"/>
</dbReference>
<keyword evidence="1" id="KW-0732">Signal</keyword>
<proteinExistence type="predicted"/>
<dbReference type="InterPro" id="IPR004314">
    <property type="entry name" value="Neprosin"/>
</dbReference>
<dbReference type="PANTHER" id="PTHR31589">
    <property type="entry name" value="PROTEIN, PUTATIVE (DUF239)-RELATED-RELATED"/>
    <property type="match status" value="1"/>
</dbReference>
<reference evidence="4" key="2">
    <citation type="journal article" date="2018" name="Plant J.">
        <title>The Sorghum bicolor reference genome: improved assembly, gene annotations, a transcriptome atlas, and signatures of genome organization.</title>
        <authorList>
            <person name="McCormick R.F."/>
            <person name="Truong S.K."/>
            <person name="Sreedasyam A."/>
            <person name="Jenkins J."/>
            <person name="Shu S."/>
            <person name="Sims D."/>
            <person name="Kennedy M."/>
            <person name="Amirebrahimi M."/>
            <person name="Weers B.D."/>
            <person name="McKinley B."/>
            <person name="Mattison A."/>
            <person name="Morishige D.T."/>
            <person name="Grimwood J."/>
            <person name="Schmutz J."/>
            <person name="Mullet J.E."/>
        </authorList>
    </citation>
    <scope>NUCLEOTIDE SEQUENCE [LARGE SCALE GENOMIC DNA]</scope>
    <source>
        <strain evidence="4">cv. BTx623</strain>
    </source>
</reference>
<evidence type="ECO:0000313" key="4">
    <source>
        <dbReference type="Proteomes" id="UP000000768"/>
    </source>
</evidence>
<dbReference type="Gene3D" id="3.90.1320.10">
    <property type="entry name" value="Outer-capsid protein sigma 3, large lobe"/>
    <property type="match status" value="1"/>
</dbReference>
<reference evidence="3 4" key="1">
    <citation type="journal article" date="2009" name="Nature">
        <title>The Sorghum bicolor genome and the diversification of grasses.</title>
        <authorList>
            <person name="Paterson A.H."/>
            <person name="Bowers J.E."/>
            <person name="Bruggmann R."/>
            <person name="Dubchak I."/>
            <person name="Grimwood J."/>
            <person name="Gundlach H."/>
            <person name="Haberer G."/>
            <person name="Hellsten U."/>
            <person name="Mitros T."/>
            <person name="Poliakov A."/>
            <person name="Schmutz J."/>
            <person name="Spannagl M."/>
            <person name="Tang H."/>
            <person name="Wang X."/>
            <person name="Wicker T."/>
            <person name="Bharti A.K."/>
            <person name="Chapman J."/>
            <person name="Feltus F.A."/>
            <person name="Gowik U."/>
            <person name="Grigoriev I.V."/>
            <person name="Lyons E."/>
            <person name="Maher C.A."/>
            <person name="Martis M."/>
            <person name="Narechania A."/>
            <person name="Otillar R.P."/>
            <person name="Penning B.W."/>
            <person name="Salamov A.A."/>
            <person name="Wang Y."/>
            <person name="Zhang L."/>
            <person name="Carpita N.C."/>
            <person name="Freeling M."/>
            <person name="Gingle A.R."/>
            <person name="Hash C.T."/>
            <person name="Keller B."/>
            <person name="Klein P."/>
            <person name="Kresovich S."/>
            <person name="McCann M.C."/>
            <person name="Ming R."/>
            <person name="Peterson D.G."/>
            <person name="Mehboob-ur-Rahman"/>
            <person name="Ware D."/>
            <person name="Westhoff P."/>
            <person name="Mayer K.F."/>
            <person name="Messing J."/>
            <person name="Rokhsar D.S."/>
        </authorList>
    </citation>
    <scope>NUCLEOTIDE SEQUENCE [LARGE SCALE GENOMIC DNA]</scope>
    <source>
        <strain evidence="4">cv. BTx623</strain>
    </source>
</reference>
<dbReference type="Pfam" id="PF14365">
    <property type="entry name" value="Neprosin_AP"/>
    <property type="match status" value="1"/>
</dbReference>
<gene>
    <name evidence="3" type="ORF">SORBI_3005G110448</name>
</gene>
<dbReference type="OMA" id="ATEPNCY"/>
<dbReference type="PROSITE" id="PS52045">
    <property type="entry name" value="NEPROSIN_PEP_CD"/>
    <property type="match status" value="1"/>
</dbReference>
<keyword evidence="4" id="KW-1185">Reference proteome</keyword>
<protein>
    <recommendedName>
        <fullName evidence="2">Neprosin PEP catalytic domain-containing protein</fullName>
    </recommendedName>
</protein>
<feature type="signal peptide" evidence="1">
    <location>
        <begin position="1"/>
        <end position="24"/>
    </location>
</feature>
<evidence type="ECO:0000259" key="2">
    <source>
        <dbReference type="PROSITE" id="PS52045"/>
    </source>
</evidence>
<dbReference type="InterPro" id="IPR053168">
    <property type="entry name" value="Glutamic_endopeptidase"/>
</dbReference>
<dbReference type="Proteomes" id="UP000000768">
    <property type="component" value="Chromosome 5"/>
</dbReference>
<feature type="chain" id="PRO_5012373930" description="Neprosin PEP catalytic domain-containing protein" evidence="1">
    <location>
        <begin position="25"/>
        <end position="383"/>
    </location>
</feature>
<dbReference type="ExpressionAtlas" id="A0A1Z5RI64">
    <property type="expression patterns" value="baseline"/>
</dbReference>
<evidence type="ECO:0000313" key="3">
    <source>
        <dbReference type="EMBL" id="OQU83357.1"/>
    </source>
</evidence>
<sequence length="383" mass="41997">MVIVSKRWTRVVLFLQFLFLVCNAELTFQEIAPESIVQSIKIGYGIVDCVDLYSQPSLKHPLLMNHTIQMQPSYFPNDVLRDIGSKSSCSEEVRSDIECPTGSVPILRSNRSFRSTMPLRALVGSGPDYDPNSTIRLAMVSTGRHSDPIYGSEAEFSVYEPSVGEGQSPRFSSAFLAVQNGAPPTYSMIMVGWDVNPQYYGDDRAHFEIVWVDKGTACANLGCRGFVQQSKQVFPGLKITPVSTVGGQQSYLHLKVFKDQKTGNWWLIYGDGHHPVGYWPKELFTYMADAADAVSWFGMVAAARGEPTPPMGSGQSPDQGEGKAAYFENIRVVDASHNLVVPSLGGCQTHVTVPSCYALGHFRNSDDGSGLRFLYGGGGCHPE</sequence>
<dbReference type="AlphaFoldDB" id="A0A1Z5RI64"/>
<dbReference type="InterPro" id="IPR025521">
    <property type="entry name" value="Neprosin_propep"/>
</dbReference>
<dbReference type="Gramene" id="OQU83357">
    <property type="protein sequence ID" value="OQU83357"/>
    <property type="gene ID" value="SORBI_3005G110448"/>
</dbReference>
<organism evidence="3 4">
    <name type="scientific">Sorghum bicolor</name>
    <name type="common">Sorghum</name>
    <name type="synonym">Sorghum vulgare</name>
    <dbReference type="NCBI Taxonomy" id="4558"/>
    <lineage>
        <taxon>Eukaryota</taxon>
        <taxon>Viridiplantae</taxon>
        <taxon>Streptophyta</taxon>
        <taxon>Embryophyta</taxon>
        <taxon>Tracheophyta</taxon>
        <taxon>Spermatophyta</taxon>
        <taxon>Magnoliopsida</taxon>
        <taxon>Liliopsida</taxon>
        <taxon>Poales</taxon>
        <taxon>Poaceae</taxon>
        <taxon>PACMAD clade</taxon>
        <taxon>Panicoideae</taxon>
        <taxon>Andropogonodae</taxon>
        <taxon>Andropogoneae</taxon>
        <taxon>Sorghinae</taxon>
        <taxon>Sorghum</taxon>
    </lineage>
</organism>
<name>A0A1Z5RI64_SORBI</name>
<dbReference type="EMBL" id="CM000764">
    <property type="protein sequence ID" value="OQU83357.1"/>
    <property type="molecule type" value="Genomic_DNA"/>
</dbReference>
<dbReference type="InParanoid" id="A0A1Z5RI64"/>
<feature type="domain" description="Neprosin PEP catalytic" evidence="2">
    <location>
        <begin position="130"/>
        <end position="381"/>
    </location>
</feature>
<accession>A0A1Z5RI64</accession>
<evidence type="ECO:0000256" key="1">
    <source>
        <dbReference type="SAM" id="SignalP"/>
    </source>
</evidence>